<gene>
    <name evidence="2" type="ORF">AMECASPLE_004755</name>
</gene>
<feature type="region of interest" description="Disordered" evidence="1">
    <location>
        <begin position="47"/>
        <end position="73"/>
    </location>
</feature>
<dbReference type="EMBL" id="JAHRIP010000206">
    <property type="protein sequence ID" value="MEQ2278976.1"/>
    <property type="molecule type" value="Genomic_DNA"/>
</dbReference>
<organism evidence="2 3">
    <name type="scientific">Ameca splendens</name>
    <dbReference type="NCBI Taxonomy" id="208324"/>
    <lineage>
        <taxon>Eukaryota</taxon>
        <taxon>Metazoa</taxon>
        <taxon>Chordata</taxon>
        <taxon>Craniata</taxon>
        <taxon>Vertebrata</taxon>
        <taxon>Euteleostomi</taxon>
        <taxon>Actinopterygii</taxon>
        <taxon>Neopterygii</taxon>
        <taxon>Teleostei</taxon>
        <taxon>Neoteleostei</taxon>
        <taxon>Acanthomorphata</taxon>
        <taxon>Ovalentaria</taxon>
        <taxon>Atherinomorphae</taxon>
        <taxon>Cyprinodontiformes</taxon>
        <taxon>Goodeidae</taxon>
        <taxon>Ameca</taxon>
    </lineage>
</organism>
<name>A0ABV0XBZ0_9TELE</name>
<dbReference type="Proteomes" id="UP001469553">
    <property type="component" value="Unassembled WGS sequence"/>
</dbReference>
<proteinExistence type="predicted"/>
<evidence type="ECO:0000313" key="2">
    <source>
        <dbReference type="EMBL" id="MEQ2278976.1"/>
    </source>
</evidence>
<evidence type="ECO:0000313" key="3">
    <source>
        <dbReference type="Proteomes" id="UP001469553"/>
    </source>
</evidence>
<keyword evidence="3" id="KW-1185">Reference proteome</keyword>
<comment type="caution">
    <text evidence="2">The sequence shown here is derived from an EMBL/GenBank/DDBJ whole genome shotgun (WGS) entry which is preliminary data.</text>
</comment>
<accession>A0ABV0XBZ0</accession>
<protein>
    <submittedName>
        <fullName evidence="2">Uncharacterized protein</fullName>
    </submittedName>
</protein>
<feature type="compositionally biased region" description="Basic residues" evidence="1">
    <location>
        <begin position="62"/>
        <end position="73"/>
    </location>
</feature>
<evidence type="ECO:0000256" key="1">
    <source>
        <dbReference type="SAM" id="MobiDB-lite"/>
    </source>
</evidence>
<sequence length="80" mass="9445">MATAEQREEEREDSLLRNRLFPAWHGTGYSVSPQCRFEVRQSCMCGLRRHSQSSPSEERKEKEKKRGVRKKADHMRIVIV</sequence>
<reference evidence="2 3" key="1">
    <citation type="submission" date="2021-06" db="EMBL/GenBank/DDBJ databases">
        <authorList>
            <person name="Palmer J.M."/>
        </authorList>
    </citation>
    <scope>NUCLEOTIDE SEQUENCE [LARGE SCALE GENOMIC DNA]</scope>
    <source>
        <strain evidence="2 3">AS_MEX2019</strain>
        <tissue evidence="2">Muscle</tissue>
    </source>
</reference>